<dbReference type="Pfam" id="PF00856">
    <property type="entry name" value="SET"/>
    <property type="match status" value="1"/>
</dbReference>
<dbReference type="InterPro" id="IPR046341">
    <property type="entry name" value="SET_dom_sf"/>
</dbReference>
<gene>
    <name evidence="2" type="ORF">L202_02551</name>
</gene>
<dbReference type="Proteomes" id="UP000094065">
    <property type="component" value="Unassembled WGS sequence"/>
</dbReference>
<dbReference type="SMART" id="SM00317">
    <property type="entry name" value="SET"/>
    <property type="match status" value="1"/>
</dbReference>
<dbReference type="OrthoDB" id="5945798at2759"/>
<dbReference type="InterPro" id="IPR001214">
    <property type="entry name" value="SET_dom"/>
</dbReference>
<dbReference type="InterPro" id="IPR053209">
    <property type="entry name" value="Gramillin-biosynth_MTr"/>
</dbReference>
<dbReference type="STRING" id="1295533.A0A1E3I178"/>
<feature type="domain" description="SET" evidence="1">
    <location>
        <begin position="421"/>
        <end position="627"/>
    </location>
</feature>
<evidence type="ECO:0000313" key="2">
    <source>
        <dbReference type="EMBL" id="ODN82268.1"/>
    </source>
</evidence>
<accession>A0A1E3I178</accession>
<evidence type="ECO:0000313" key="3">
    <source>
        <dbReference type="Proteomes" id="UP000094065"/>
    </source>
</evidence>
<dbReference type="SUPFAM" id="SSF82199">
    <property type="entry name" value="SET domain"/>
    <property type="match status" value="1"/>
</dbReference>
<protein>
    <recommendedName>
        <fullName evidence="1">SET domain-containing protein</fullName>
    </recommendedName>
</protein>
<dbReference type="Gene3D" id="2.170.270.10">
    <property type="entry name" value="SET domain"/>
    <property type="match status" value="1"/>
</dbReference>
<dbReference type="GeneID" id="30153860"/>
<proteinExistence type="predicted"/>
<evidence type="ECO:0000259" key="1">
    <source>
        <dbReference type="PROSITE" id="PS50280"/>
    </source>
</evidence>
<sequence length="842" mass="94192">MEKASSVVDVFDTGTFTVTIPSHFYQTLASSLKVAAARLSHHTMMDERAKDQMVLQLKKAHELHVLQTLLSGRLLREIAPSLFLTRQHVLEWEAANPGDVFHSYTEKSSKTTKVFSTVWHGARCFRKSMEDLQVIGRQDLAMWKTQDDRIIIGKVITHVRSGLCLGFNIEDPSGAVFPVLINYPTPIPHFSLSLPDTLSKLYPLGSTLAIKSPRIGFDDRGAFAVKVDMPYEIEEVRPTHSILEGVKWQDGLKEEMVKGWKRYRDAGNGEMRNGNPLVALRLYTLALSDPAVERDPIKTFDLLLNRTEAYRAVDLCGHAYRDAHRAKEVVNGISLSTDQRGRLQLRLAKAALGLRLYETSLRACEEAPPGASHSNDIGEVKKRTQMRVAEQQSGTYDWLAIFRDSLASPMAELDIPDYISPACSVTQAPGCGRGVISTRDIVPGELIMVSKAIAPSHTKLDAPKVYVNVFDAESQSHVPHATYMWVYRMMHKVYDDPSLLVAHEGFSSENNRSPEDLPQLLDEQARLKLLFAPVASSLSLNAFRQVVKTNCYAGRSVPSKGAGFEEVMDERLCLTKDKSPVIYLHGMPSMMNHSCWPNMTECWYGDMMVIRASKHISSGEQLFMSYVSNDPSYPSRLSSLANWDFTCKCTLCTADRCPRDDPNKRARIMDSALPLLFSDAIPDGKLTDQAKEKHRRKAEELGKVASAVEETYAVGRWQSMKGQLARVYNRIGRSYFIAGQGAKATEALIRFLEYAGVTLTTPAQEQQLGRKVYESHNLEEEVILGLMLLAVLEGAKNLKEGSTWARAALWVHDVRYGGGKTLFVERYSHLLAVWPVEFDLGS</sequence>
<comment type="caution">
    <text evidence="2">The sequence shown here is derived from an EMBL/GenBank/DDBJ whole genome shotgun (WGS) entry which is preliminary data.</text>
</comment>
<dbReference type="PROSITE" id="PS50280">
    <property type="entry name" value="SET"/>
    <property type="match status" value="1"/>
</dbReference>
<dbReference type="PANTHER" id="PTHR47643:SF2">
    <property type="entry name" value="TPR DOMAIN PROTEIN (AFU_ORTHOLOGUE AFUA_5G12710)"/>
    <property type="match status" value="1"/>
</dbReference>
<organism evidence="2 3">
    <name type="scientific">Cryptococcus amylolentus CBS 6039</name>
    <dbReference type="NCBI Taxonomy" id="1295533"/>
    <lineage>
        <taxon>Eukaryota</taxon>
        <taxon>Fungi</taxon>
        <taxon>Dikarya</taxon>
        <taxon>Basidiomycota</taxon>
        <taxon>Agaricomycotina</taxon>
        <taxon>Tremellomycetes</taxon>
        <taxon>Tremellales</taxon>
        <taxon>Cryptococcaceae</taxon>
        <taxon>Cryptococcus</taxon>
    </lineage>
</organism>
<dbReference type="PANTHER" id="PTHR47643">
    <property type="entry name" value="TPR DOMAIN PROTEIN (AFU_ORTHOLOGUE AFUA_5G12710)"/>
    <property type="match status" value="1"/>
</dbReference>
<dbReference type="EMBL" id="AWGJ01000003">
    <property type="protein sequence ID" value="ODN82268.1"/>
    <property type="molecule type" value="Genomic_DNA"/>
</dbReference>
<keyword evidence="3" id="KW-1185">Reference proteome</keyword>
<reference evidence="2 3" key="1">
    <citation type="submission" date="2016-06" db="EMBL/GenBank/DDBJ databases">
        <title>Evolution of pathogenesis and genome organization in the Tremellales.</title>
        <authorList>
            <person name="Cuomo C."/>
            <person name="Litvintseva A."/>
            <person name="Heitman J."/>
            <person name="Chen Y."/>
            <person name="Sun S."/>
            <person name="Springer D."/>
            <person name="Dromer F."/>
            <person name="Young S."/>
            <person name="Zeng Q."/>
            <person name="Chapman S."/>
            <person name="Gujja S."/>
            <person name="Saif S."/>
            <person name="Birren B."/>
        </authorList>
    </citation>
    <scope>NUCLEOTIDE SEQUENCE [LARGE SCALE GENOMIC DNA]</scope>
    <source>
        <strain evidence="2 3">CBS 6039</strain>
    </source>
</reference>
<name>A0A1E3I178_9TREE</name>
<dbReference type="AlphaFoldDB" id="A0A1E3I178"/>
<dbReference type="RefSeq" id="XP_018996587.1">
    <property type="nucleotide sequence ID" value="XM_019136184.1"/>
</dbReference>